<evidence type="ECO:0000256" key="8">
    <source>
        <dbReference type="ARBA" id="ARBA00023157"/>
    </source>
</evidence>
<evidence type="ECO:0000256" key="1">
    <source>
        <dbReference type="ARBA" id="ARBA00012513"/>
    </source>
</evidence>
<dbReference type="InterPro" id="IPR008271">
    <property type="entry name" value="Ser/Thr_kinase_AS"/>
</dbReference>
<evidence type="ECO:0000256" key="9">
    <source>
        <dbReference type="ARBA" id="ARBA00023180"/>
    </source>
</evidence>
<keyword evidence="3" id="KW-0808">Transferase</keyword>
<dbReference type="AlphaFoldDB" id="A0AAE1IPX7"/>
<evidence type="ECO:0000313" key="14">
    <source>
        <dbReference type="Proteomes" id="UP001293593"/>
    </source>
</evidence>
<dbReference type="PANTHER" id="PTHR27002">
    <property type="entry name" value="RECEPTOR-LIKE SERINE/THREONINE-PROTEIN KINASE SD1-8"/>
    <property type="match status" value="1"/>
</dbReference>
<dbReference type="EMBL" id="JAWXYG010000014">
    <property type="protein sequence ID" value="KAK4253967.1"/>
    <property type="molecule type" value="Genomic_DNA"/>
</dbReference>
<evidence type="ECO:0000256" key="2">
    <source>
        <dbReference type="ARBA" id="ARBA00022527"/>
    </source>
</evidence>
<name>A0AAE1IPX7_9FABA</name>
<dbReference type="Gene3D" id="1.10.510.10">
    <property type="entry name" value="Transferase(Phosphotransferase) domain 1"/>
    <property type="match status" value="1"/>
</dbReference>
<organism evidence="13 14">
    <name type="scientific">Acacia crassicarpa</name>
    <name type="common">northern wattle</name>
    <dbReference type="NCBI Taxonomy" id="499986"/>
    <lineage>
        <taxon>Eukaryota</taxon>
        <taxon>Viridiplantae</taxon>
        <taxon>Streptophyta</taxon>
        <taxon>Embryophyta</taxon>
        <taxon>Tracheophyta</taxon>
        <taxon>Spermatophyta</taxon>
        <taxon>Magnoliopsida</taxon>
        <taxon>eudicotyledons</taxon>
        <taxon>Gunneridae</taxon>
        <taxon>Pentapetalae</taxon>
        <taxon>rosids</taxon>
        <taxon>fabids</taxon>
        <taxon>Fabales</taxon>
        <taxon>Fabaceae</taxon>
        <taxon>Caesalpinioideae</taxon>
        <taxon>mimosoid clade</taxon>
        <taxon>Acacieae</taxon>
        <taxon>Acacia</taxon>
    </lineage>
</organism>
<keyword evidence="2" id="KW-0723">Serine/threonine-protein kinase</keyword>
<gene>
    <name evidence="13" type="ORF">QN277_009407</name>
</gene>
<evidence type="ECO:0000256" key="10">
    <source>
        <dbReference type="ARBA" id="ARBA00047899"/>
    </source>
</evidence>
<dbReference type="PANTHER" id="PTHR27002:SF1037">
    <property type="entry name" value="TYROSINE KINASE FAMILY PROTEIN"/>
    <property type="match status" value="1"/>
</dbReference>
<comment type="catalytic activity">
    <reaction evidence="10">
        <text>L-threonyl-[protein] + ATP = O-phospho-L-threonyl-[protein] + ADP + H(+)</text>
        <dbReference type="Rhea" id="RHEA:46608"/>
        <dbReference type="Rhea" id="RHEA-COMP:11060"/>
        <dbReference type="Rhea" id="RHEA-COMP:11605"/>
        <dbReference type="ChEBI" id="CHEBI:15378"/>
        <dbReference type="ChEBI" id="CHEBI:30013"/>
        <dbReference type="ChEBI" id="CHEBI:30616"/>
        <dbReference type="ChEBI" id="CHEBI:61977"/>
        <dbReference type="ChEBI" id="CHEBI:456216"/>
        <dbReference type="EC" id="2.7.11.1"/>
    </reaction>
</comment>
<evidence type="ECO:0000256" key="6">
    <source>
        <dbReference type="ARBA" id="ARBA00022777"/>
    </source>
</evidence>
<keyword evidence="8" id="KW-1015">Disulfide bond</keyword>
<keyword evidence="4" id="KW-0732">Signal</keyword>
<comment type="caution">
    <text evidence="13">The sequence shown here is derived from an EMBL/GenBank/DDBJ whole genome shotgun (WGS) entry which is preliminary data.</text>
</comment>
<dbReference type="PROSITE" id="PS50011">
    <property type="entry name" value="PROTEIN_KINASE_DOM"/>
    <property type="match status" value="1"/>
</dbReference>
<dbReference type="GO" id="GO:0005524">
    <property type="term" value="F:ATP binding"/>
    <property type="evidence" value="ECO:0007669"/>
    <property type="project" value="UniProtKB-KW"/>
</dbReference>
<evidence type="ECO:0000256" key="3">
    <source>
        <dbReference type="ARBA" id="ARBA00022679"/>
    </source>
</evidence>
<evidence type="ECO:0000256" key="5">
    <source>
        <dbReference type="ARBA" id="ARBA00022741"/>
    </source>
</evidence>
<keyword evidence="9" id="KW-0325">Glycoprotein</keyword>
<comment type="catalytic activity">
    <reaction evidence="11">
        <text>L-seryl-[protein] + ATP = O-phospho-L-seryl-[protein] + ADP + H(+)</text>
        <dbReference type="Rhea" id="RHEA:17989"/>
        <dbReference type="Rhea" id="RHEA-COMP:9863"/>
        <dbReference type="Rhea" id="RHEA-COMP:11604"/>
        <dbReference type="ChEBI" id="CHEBI:15378"/>
        <dbReference type="ChEBI" id="CHEBI:29999"/>
        <dbReference type="ChEBI" id="CHEBI:30616"/>
        <dbReference type="ChEBI" id="CHEBI:83421"/>
        <dbReference type="ChEBI" id="CHEBI:456216"/>
        <dbReference type="EC" id="2.7.11.1"/>
    </reaction>
</comment>
<dbReference type="SMART" id="SM00220">
    <property type="entry name" value="S_TKc"/>
    <property type="match status" value="1"/>
</dbReference>
<dbReference type="FunFam" id="3.30.200.20:FF:000195">
    <property type="entry name" value="G-type lectin S-receptor-like serine/threonine-protein kinase"/>
    <property type="match status" value="1"/>
</dbReference>
<protein>
    <recommendedName>
        <fullName evidence="1">non-specific serine/threonine protein kinase</fullName>
        <ecNumber evidence="1">2.7.11.1</ecNumber>
    </recommendedName>
</protein>
<sequence length="324" mass="36769">MLTILAATNNFSKENLVGEGGFGPVYKGKMSDGQEIAVKRLSRTSKQGIQEFMNEVGLVAKFQHRNLVRVLGGCVQGDERMLVYEYMPNRSLDHFIFDPQGGNLLNWRKRYEMIMGIARGLLYLHQDSRLTIIHRDLKTSNILLDDDLLPKISDFGLAHIFEGDLSAIKAKTIVGTYGYMSPEYAVHGLFSPKSDVFSFGVIVLEILSGVKNSRYRSPDHSHNLLGQAWILWKEERPLDFMDINCDIKNMSSELIKCLQIGLLCVQKVPEDRPTMLSVVFMLSNECMTLPEPKLPGFFMEEFVDYNQDHCSNNATTITFLEARD</sequence>
<keyword evidence="14" id="KW-1185">Reference proteome</keyword>
<dbReference type="Proteomes" id="UP001293593">
    <property type="component" value="Unassembled WGS sequence"/>
</dbReference>
<keyword evidence="5" id="KW-0547">Nucleotide-binding</keyword>
<feature type="domain" description="Protein kinase" evidence="12">
    <location>
        <begin position="11"/>
        <end position="294"/>
    </location>
</feature>
<dbReference type="GO" id="GO:0004674">
    <property type="term" value="F:protein serine/threonine kinase activity"/>
    <property type="evidence" value="ECO:0007669"/>
    <property type="project" value="UniProtKB-KW"/>
</dbReference>
<keyword evidence="7" id="KW-0067">ATP-binding</keyword>
<dbReference type="Gene3D" id="3.30.200.20">
    <property type="entry name" value="Phosphorylase Kinase, domain 1"/>
    <property type="match status" value="1"/>
</dbReference>
<keyword evidence="6" id="KW-0418">Kinase</keyword>
<dbReference type="PROSITE" id="PS00108">
    <property type="entry name" value="PROTEIN_KINASE_ST"/>
    <property type="match status" value="1"/>
</dbReference>
<dbReference type="GO" id="GO:0005886">
    <property type="term" value="C:plasma membrane"/>
    <property type="evidence" value="ECO:0007669"/>
    <property type="project" value="TreeGrafter"/>
</dbReference>
<evidence type="ECO:0000259" key="12">
    <source>
        <dbReference type="PROSITE" id="PS50011"/>
    </source>
</evidence>
<proteinExistence type="predicted"/>
<dbReference type="InterPro" id="IPR001245">
    <property type="entry name" value="Ser-Thr/Tyr_kinase_cat_dom"/>
</dbReference>
<evidence type="ECO:0000256" key="7">
    <source>
        <dbReference type="ARBA" id="ARBA00022840"/>
    </source>
</evidence>
<accession>A0AAE1IPX7</accession>
<evidence type="ECO:0000313" key="13">
    <source>
        <dbReference type="EMBL" id="KAK4253967.1"/>
    </source>
</evidence>
<evidence type="ECO:0000256" key="4">
    <source>
        <dbReference type="ARBA" id="ARBA00022729"/>
    </source>
</evidence>
<dbReference type="InterPro" id="IPR011009">
    <property type="entry name" value="Kinase-like_dom_sf"/>
</dbReference>
<dbReference type="PIRSF" id="PIRSF000654">
    <property type="entry name" value="Integrin-linked_kinase"/>
    <property type="match status" value="1"/>
</dbReference>
<dbReference type="Pfam" id="PF07714">
    <property type="entry name" value="PK_Tyr_Ser-Thr"/>
    <property type="match status" value="1"/>
</dbReference>
<dbReference type="InterPro" id="IPR000719">
    <property type="entry name" value="Prot_kinase_dom"/>
</dbReference>
<evidence type="ECO:0000256" key="11">
    <source>
        <dbReference type="ARBA" id="ARBA00048679"/>
    </source>
</evidence>
<reference evidence="13" key="1">
    <citation type="submission" date="2023-10" db="EMBL/GenBank/DDBJ databases">
        <title>Chromosome-level genome of the transformable northern wattle, Acacia crassicarpa.</title>
        <authorList>
            <person name="Massaro I."/>
            <person name="Sinha N.R."/>
            <person name="Poethig S."/>
            <person name="Leichty A.R."/>
        </authorList>
    </citation>
    <scope>NUCLEOTIDE SEQUENCE</scope>
    <source>
        <strain evidence="13">Acra3RX</strain>
        <tissue evidence="13">Leaf</tissue>
    </source>
</reference>
<dbReference type="FunFam" id="1.10.510.10:FF:000060">
    <property type="entry name" value="G-type lectin S-receptor-like serine/threonine-protein kinase"/>
    <property type="match status" value="1"/>
</dbReference>
<dbReference type="EC" id="2.7.11.1" evidence="1"/>
<dbReference type="SUPFAM" id="SSF56112">
    <property type="entry name" value="Protein kinase-like (PK-like)"/>
    <property type="match status" value="1"/>
</dbReference>
<dbReference type="CDD" id="cd14066">
    <property type="entry name" value="STKc_IRAK"/>
    <property type="match status" value="1"/>
</dbReference>